<feature type="compositionally biased region" description="Acidic residues" evidence="13">
    <location>
        <begin position="115"/>
        <end position="125"/>
    </location>
</feature>
<dbReference type="InterPro" id="IPR025789">
    <property type="entry name" value="DOT1_dom"/>
</dbReference>
<name>A0A8H5L9N8_9HYPO</name>
<evidence type="ECO:0000256" key="5">
    <source>
        <dbReference type="ARBA" id="ARBA00022603"/>
    </source>
</evidence>
<feature type="domain" description="DOT1" evidence="14">
    <location>
        <begin position="698"/>
        <end position="1009"/>
    </location>
</feature>
<comment type="miscellaneous">
    <text evidence="12">In contrast to other lysine histone methyltransferases, it does not contain a SET domain, suggesting the existence of another mechanism for methylation of lysine residues of histones.</text>
</comment>
<keyword evidence="7 12" id="KW-0949">S-adenosyl-L-methionine</keyword>
<dbReference type="InterPro" id="IPR029063">
    <property type="entry name" value="SAM-dependent_MTases_sf"/>
</dbReference>
<dbReference type="EMBL" id="JAAOAR010000311">
    <property type="protein sequence ID" value="KAF5588944.1"/>
    <property type="molecule type" value="Genomic_DNA"/>
</dbReference>
<evidence type="ECO:0000256" key="10">
    <source>
        <dbReference type="ARBA" id="ARBA00029821"/>
    </source>
</evidence>
<keyword evidence="6 12" id="KW-0808">Transferase</keyword>
<evidence type="ECO:0000256" key="9">
    <source>
        <dbReference type="ARBA" id="ARBA00023242"/>
    </source>
</evidence>
<evidence type="ECO:0000313" key="16">
    <source>
        <dbReference type="Proteomes" id="UP000544095"/>
    </source>
</evidence>
<dbReference type="Gene3D" id="3.40.50.150">
    <property type="entry name" value="Vaccinia Virus protein VP39"/>
    <property type="match status" value="1"/>
</dbReference>
<dbReference type="InterPro" id="IPR030445">
    <property type="entry name" value="H3-K79_meTrfase"/>
</dbReference>
<evidence type="ECO:0000256" key="12">
    <source>
        <dbReference type="RuleBase" id="RU271113"/>
    </source>
</evidence>
<comment type="caution">
    <text evidence="15">The sequence shown here is derived from an EMBL/GenBank/DDBJ whole genome shotgun (WGS) entry which is preliminary data.</text>
</comment>
<evidence type="ECO:0000313" key="15">
    <source>
        <dbReference type="EMBL" id="KAF5588944.1"/>
    </source>
</evidence>
<keyword evidence="16" id="KW-1185">Reference proteome</keyword>
<dbReference type="AlphaFoldDB" id="A0A8H5L9N8"/>
<dbReference type="SUPFAM" id="SSF53335">
    <property type="entry name" value="S-adenosyl-L-methionine-dependent methyltransferases"/>
    <property type="match status" value="1"/>
</dbReference>
<evidence type="ECO:0000256" key="4">
    <source>
        <dbReference type="ARBA" id="ARBA00020987"/>
    </source>
</evidence>
<evidence type="ECO:0000256" key="3">
    <source>
        <dbReference type="ARBA" id="ARBA00012190"/>
    </source>
</evidence>
<dbReference type="Pfam" id="PF08123">
    <property type="entry name" value="DOT1"/>
    <property type="match status" value="1"/>
</dbReference>
<evidence type="ECO:0000256" key="6">
    <source>
        <dbReference type="ARBA" id="ARBA00022679"/>
    </source>
</evidence>
<dbReference type="GO" id="GO:0005634">
    <property type="term" value="C:nucleus"/>
    <property type="evidence" value="ECO:0007669"/>
    <property type="project" value="UniProtKB-SubCell"/>
</dbReference>
<dbReference type="CDD" id="cd02440">
    <property type="entry name" value="AdoMet_MTases"/>
    <property type="match status" value="1"/>
</dbReference>
<dbReference type="GO" id="GO:0140956">
    <property type="term" value="F:histone H3K79 trimethyltransferase activity"/>
    <property type="evidence" value="ECO:0007669"/>
    <property type="project" value="UniProtKB-EC"/>
</dbReference>
<feature type="compositionally biased region" description="Basic and acidic residues" evidence="13">
    <location>
        <begin position="628"/>
        <end position="637"/>
    </location>
</feature>
<comment type="function">
    <text evidence="1 12">Histone methyltransferase that specifically trimethylates histone H3 to form H3K79me3. This methylation is required for telomere silencing and for the pachytene checkpoint during the meiotic cell cycle by allowing the recruitment of RAD9 to double strand breaks. Nucleosomes are preferred as substrate compared to free histone.</text>
</comment>
<keyword evidence="8 12" id="KW-0156">Chromatin regulator</keyword>
<dbReference type="FunFam" id="3.40.50.150:FF:000033">
    <property type="entry name" value="Histone-lysine N-methyltransferase, H3 lysine-79 specific"/>
    <property type="match status" value="1"/>
</dbReference>
<evidence type="ECO:0000256" key="8">
    <source>
        <dbReference type="ARBA" id="ARBA00022853"/>
    </source>
</evidence>
<dbReference type="GO" id="GO:0032259">
    <property type="term" value="P:methylation"/>
    <property type="evidence" value="ECO:0007669"/>
    <property type="project" value="UniProtKB-KW"/>
</dbReference>
<feature type="region of interest" description="Disordered" evidence="13">
    <location>
        <begin position="1"/>
        <end position="132"/>
    </location>
</feature>
<comment type="catalytic activity">
    <reaction evidence="11 12">
        <text>L-lysyl(79)-[histone H3] + 3 S-adenosyl-L-methionine = N(6),N(6),N(6)-trimethyl-L-lysyl(79)-[histone H3] + 3 S-adenosyl-L-homocysteine + 3 H(+)</text>
        <dbReference type="Rhea" id="RHEA:60328"/>
        <dbReference type="Rhea" id="RHEA-COMP:15549"/>
        <dbReference type="Rhea" id="RHEA-COMP:15552"/>
        <dbReference type="ChEBI" id="CHEBI:15378"/>
        <dbReference type="ChEBI" id="CHEBI:29969"/>
        <dbReference type="ChEBI" id="CHEBI:57856"/>
        <dbReference type="ChEBI" id="CHEBI:59789"/>
        <dbReference type="ChEBI" id="CHEBI:61961"/>
        <dbReference type="EC" id="2.1.1.360"/>
    </reaction>
</comment>
<dbReference type="PANTHER" id="PTHR21451:SF0">
    <property type="entry name" value="HISTONE-LYSINE N-METHYLTRANSFERASE, H3 LYSINE-79 SPECIFIC"/>
    <property type="match status" value="1"/>
</dbReference>
<evidence type="ECO:0000256" key="7">
    <source>
        <dbReference type="ARBA" id="ARBA00022691"/>
    </source>
</evidence>
<dbReference type="Gene3D" id="1.10.260.170">
    <property type="match status" value="1"/>
</dbReference>
<proteinExistence type="inferred from homology"/>
<evidence type="ECO:0000256" key="2">
    <source>
        <dbReference type="ARBA" id="ARBA00004123"/>
    </source>
</evidence>
<sequence>MAISPPRTRSKTKETQTVSAASLMTPARSTTPGSPIAAPVKAKPKSSQAFLLVSSTKRKKTFDDTPIPLKLRRTASTSRRAAGRTKTLSWLAELEEEEEDLESPQSPTPAGSGAVEEETSEDEEEKVSKLRPKSFQCESFTKSWEEIGQQRNFEFFQAYPHDEFSTVCMEHFMDLAEGWYYRRKPMVNRQAQKIVRAGLTRKPDFSKLALPVYDDTCTVKSLEDFMAELRKQIDDASDRVTLNQMQILDTTGERPICELGNQDRPLKCSLCTNYELPCKGNYMEVDKARCRMDVAPYPLNPYHATVKKASRPIPDCGHQKALIILMGDKGKDYMECEECCYSQALPQQPSQRPKTYAIKVAGVRIPVKVRPERLCLNSKLGHADLGGIHVVVDYCAEKRRMIKFRSTQFSKAHEMHALDFHLEDEIGMHDLELSEEHISDHPESSEVEDRFNELYWQEGAFNAISHCSNLFENYISFNLGKSRAFTVGLAASSRGPPAAKDGPGPAPAPSLPVQLMMRLFGGKNNKIKVDPPKIRIEKVVVDRPAQKPKPKSTSALSGSASRSSSSHRPSPKPLARQASHSPYPSSSDEKRLERKRKAPSVTRRSPASDRIEFDKDSDGEDDGWMTLDTKRQRKGTEDGSFVDPNRKLRSVRAFEDRMDSRSFIHAVDVASLEHKCVPVMGAQKEDVAIRLQYPSLQPREKYELVWGKDKIDAVEASIKVVRHVAETYLTEEEAEPFTNPNGGIIRRLEKASNRNIQDLMGFKAALREYNEKLRALVEDGVIAKNLDKMHELPQHLVAFILDQIYDRTVALKVELLSKYENGTDYVYGELLHPFISKILVEQTRMTSGQVFVDLGSGVGNVVLQAALEIGCESWGCEMMENACNLAEEQKKEFDARCMLWGVRPGKVHLERGDFRKNLPIHEALKRADVVLVNNKAFTSQLNDDLVRMFLDLKSGCKIVSLKSFVAEKSNNHNINDVGSTILEVEECTYPEGYVSWTNAGGSYFISTRK</sequence>
<accession>A0A8H5L9N8</accession>
<reference evidence="15 16" key="1">
    <citation type="submission" date="2020-05" db="EMBL/GenBank/DDBJ databases">
        <title>Identification and distribution of gene clusters putatively required for synthesis of sphingolipid metabolism inhibitors in phylogenetically diverse species of the filamentous fungus Fusarium.</title>
        <authorList>
            <person name="Kim H.-S."/>
            <person name="Busman M."/>
            <person name="Brown D.W."/>
            <person name="Divon H."/>
            <person name="Uhlig S."/>
            <person name="Proctor R.H."/>
        </authorList>
    </citation>
    <scope>NUCLEOTIDE SEQUENCE [LARGE SCALE GENOMIC DNA]</scope>
    <source>
        <strain evidence="15 16">NRRL 25211</strain>
    </source>
</reference>
<evidence type="ECO:0000259" key="14">
    <source>
        <dbReference type="PROSITE" id="PS51569"/>
    </source>
</evidence>
<feature type="compositionally biased region" description="Polar residues" evidence="13">
    <location>
        <begin position="45"/>
        <end position="55"/>
    </location>
</feature>
<comment type="activity regulation">
    <text evidence="12">Ubiquitination of histone H2B to form H2BK123ub1 is required for efficient DOT1 methyltransferase activity on histone H3.</text>
</comment>
<organism evidence="15 16">
    <name type="scientific">Fusarium pseudoanthophilum</name>
    <dbReference type="NCBI Taxonomy" id="48495"/>
    <lineage>
        <taxon>Eukaryota</taxon>
        <taxon>Fungi</taxon>
        <taxon>Dikarya</taxon>
        <taxon>Ascomycota</taxon>
        <taxon>Pezizomycotina</taxon>
        <taxon>Sordariomycetes</taxon>
        <taxon>Hypocreomycetidae</taxon>
        <taxon>Hypocreales</taxon>
        <taxon>Nectriaceae</taxon>
        <taxon>Fusarium</taxon>
        <taxon>Fusarium fujikuroi species complex</taxon>
    </lineage>
</organism>
<feature type="compositionally biased region" description="Polar residues" evidence="13">
    <location>
        <begin position="15"/>
        <end position="33"/>
    </location>
</feature>
<dbReference type="PANTHER" id="PTHR21451">
    <property type="entry name" value="HISTONE H3 METHYLTRANSFERASE"/>
    <property type="match status" value="1"/>
</dbReference>
<comment type="similarity">
    <text evidence="12">Belongs to the class I-like SAM-binding methyltransferase superfamily. DOT1 family.</text>
</comment>
<feature type="region of interest" description="Disordered" evidence="13">
    <location>
        <begin position="538"/>
        <end position="643"/>
    </location>
</feature>
<feature type="compositionally biased region" description="Low complexity" evidence="13">
    <location>
        <begin position="551"/>
        <end position="568"/>
    </location>
</feature>
<dbReference type="GO" id="GO:0000077">
    <property type="term" value="P:DNA damage checkpoint signaling"/>
    <property type="evidence" value="ECO:0007669"/>
    <property type="project" value="TreeGrafter"/>
</dbReference>
<keyword evidence="5 12" id="KW-0489">Methyltransferase</keyword>
<dbReference type="Proteomes" id="UP000544095">
    <property type="component" value="Unassembled WGS sequence"/>
</dbReference>
<protein>
    <recommendedName>
        <fullName evidence="4 12">Histone-lysine N-methyltransferase, H3 lysine-79 specific</fullName>
        <ecNumber evidence="3 12">2.1.1.360</ecNumber>
    </recommendedName>
    <alternativeName>
        <fullName evidence="10 12">Histone H3-K79 methyltransferase</fullName>
    </alternativeName>
</protein>
<evidence type="ECO:0000256" key="11">
    <source>
        <dbReference type="ARBA" id="ARBA00047770"/>
    </source>
</evidence>
<feature type="compositionally biased region" description="Acidic residues" evidence="13">
    <location>
        <begin position="93"/>
        <end position="102"/>
    </location>
</feature>
<evidence type="ECO:0000256" key="1">
    <source>
        <dbReference type="ARBA" id="ARBA00003482"/>
    </source>
</evidence>
<evidence type="ECO:0000256" key="13">
    <source>
        <dbReference type="SAM" id="MobiDB-lite"/>
    </source>
</evidence>
<dbReference type="EC" id="2.1.1.360" evidence="3 12"/>
<feature type="compositionally biased region" description="Basic and acidic residues" evidence="13">
    <location>
        <begin position="606"/>
        <end position="616"/>
    </location>
</feature>
<keyword evidence="9 12" id="KW-0539">Nucleus</keyword>
<dbReference type="PROSITE" id="PS51569">
    <property type="entry name" value="DOT1"/>
    <property type="match status" value="1"/>
</dbReference>
<gene>
    <name evidence="15" type="ORF">FPANT_6504</name>
</gene>
<dbReference type="GO" id="GO:0006281">
    <property type="term" value="P:DNA repair"/>
    <property type="evidence" value="ECO:0007669"/>
    <property type="project" value="TreeGrafter"/>
</dbReference>
<comment type="subcellular location">
    <subcellularLocation>
        <location evidence="2 12">Nucleus</location>
    </subcellularLocation>
</comment>